<dbReference type="Pfam" id="PF19291">
    <property type="entry name" value="TREH_N"/>
    <property type="match status" value="1"/>
</dbReference>
<evidence type="ECO:0000259" key="1">
    <source>
        <dbReference type="Pfam" id="PF00723"/>
    </source>
</evidence>
<dbReference type="SUPFAM" id="SSF48208">
    <property type="entry name" value="Six-hairpin glycosidases"/>
    <property type="match status" value="1"/>
</dbReference>
<dbReference type="InterPro" id="IPR045582">
    <property type="entry name" value="Trehalase-like_N"/>
</dbReference>
<sequence length="602" mass="67242">MSYLPIGDHGVIGNLHTAALVGVDGTIDWLCLPAFDSPAVFCSLLDDEKGGRFRLEPVEYERSQQLYLPDSNVLLTRFFSSGGMAEVIDFMPILSRPGDRSRLVREVRVVRGSMRFEVECRPSFDYARGLHHVSVGKKGAVFASSSATHVSLALSTAVALEEREAGGAGGEFALGEGERATFVLSEVEDGEGPGSPFTLRECEDSLHATLGYWRRWISGSTYSGRWREFVHRSALVLKLMVYDPTGALVAAPTMGLPERIGGERNWDYRYAWLRDAAFTLYALISIGFDYEAYRFMGWLRDRCALDEDGLLQPLYGIDGRTKIVEEELDHLSGYMGSRPVRLGNAAYGQLQLDLYGAILDAAYLYNKHGAPLDYDLWHNLRRILEWLCDNWQLEDEGIWEVRGGRRHFVSSKVMSWVALERAVRISRQRGLPAGNGGEMRWIGERDKIYEEVMEKGWNPQKGSFVQYYGADALDASLLLMPLVKFVGPTDPRWISTLDHIQKELTYDTLVDRYKTDEAAPDGLAGDEGSFSLCSFWLVECLTQAGRLDEARLALEKMFSYANHLGLYAEEVGPSGEALGNFPQALTHLSLISAAVHLDRALG</sequence>
<evidence type="ECO:0000313" key="3">
    <source>
        <dbReference type="EMBL" id="CAA9385067.1"/>
    </source>
</evidence>
<protein>
    <submittedName>
        <fullName evidence="3">Glucoamylase and related glycosyl hydrolases</fullName>
    </submittedName>
</protein>
<dbReference type="PANTHER" id="PTHR31616">
    <property type="entry name" value="TREHALASE"/>
    <property type="match status" value="1"/>
</dbReference>
<dbReference type="EMBL" id="CADCUV010000012">
    <property type="protein sequence ID" value="CAA9385067.1"/>
    <property type="molecule type" value="Genomic_DNA"/>
</dbReference>
<accession>A0A6J4NH71</accession>
<dbReference type="InterPro" id="IPR008928">
    <property type="entry name" value="6-hairpin_glycosidase_sf"/>
</dbReference>
<dbReference type="Gene3D" id="1.50.10.10">
    <property type="match status" value="1"/>
</dbReference>
<organism evidence="3">
    <name type="scientific">uncultured Rubrobacteraceae bacterium</name>
    <dbReference type="NCBI Taxonomy" id="349277"/>
    <lineage>
        <taxon>Bacteria</taxon>
        <taxon>Bacillati</taxon>
        <taxon>Actinomycetota</taxon>
        <taxon>Rubrobacteria</taxon>
        <taxon>Rubrobacterales</taxon>
        <taxon>Rubrobacteraceae</taxon>
        <taxon>environmental samples</taxon>
    </lineage>
</organism>
<dbReference type="GO" id="GO:0004553">
    <property type="term" value="F:hydrolase activity, hydrolyzing O-glycosyl compounds"/>
    <property type="evidence" value="ECO:0007669"/>
    <property type="project" value="UniProtKB-ARBA"/>
</dbReference>
<gene>
    <name evidence="3" type="ORF">AVDCRST_MAG22-213</name>
</gene>
<feature type="domain" description="GH15-like" evidence="1">
    <location>
        <begin position="227"/>
        <end position="594"/>
    </location>
</feature>
<dbReference type="AlphaFoldDB" id="A0A6J4NH71"/>
<keyword evidence="3" id="KW-0378">Hydrolase</keyword>
<dbReference type="InterPro" id="IPR012341">
    <property type="entry name" value="6hp_glycosidase-like_sf"/>
</dbReference>
<dbReference type="PANTHER" id="PTHR31616:SF0">
    <property type="entry name" value="GLUCAN 1,4-ALPHA-GLUCOSIDASE"/>
    <property type="match status" value="1"/>
</dbReference>
<proteinExistence type="predicted"/>
<dbReference type="Pfam" id="PF00723">
    <property type="entry name" value="Glyco_hydro_15"/>
    <property type="match status" value="1"/>
</dbReference>
<feature type="domain" description="Trehalase-like N-terminal" evidence="2">
    <location>
        <begin position="5"/>
        <end position="140"/>
    </location>
</feature>
<name>A0A6J4NH71_9ACTN</name>
<reference evidence="3" key="1">
    <citation type="submission" date="2020-02" db="EMBL/GenBank/DDBJ databases">
        <authorList>
            <person name="Meier V. D."/>
        </authorList>
    </citation>
    <scope>NUCLEOTIDE SEQUENCE</scope>
    <source>
        <strain evidence="3">AVDCRST_MAG22</strain>
    </source>
</reference>
<dbReference type="GO" id="GO:0005975">
    <property type="term" value="P:carbohydrate metabolic process"/>
    <property type="evidence" value="ECO:0007669"/>
    <property type="project" value="InterPro"/>
</dbReference>
<evidence type="ECO:0000259" key="2">
    <source>
        <dbReference type="Pfam" id="PF19291"/>
    </source>
</evidence>
<dbReference type="InterPro" id="IPR011613">
    <property type="entry name" value="GH15-like"/>
</dbReference>